<dbReference type="Proteomes" id="UP001596156">
    <property type="component" value="Unassembled WGS sequence"/>
</dbReference>
<dbReference type="InterPro" id="IPR024078">
    <property type="entry name" value="LmbE-like_dom_sf"/>
</dbReference>
<gene>
    <name evidence="2" type="ORF">ACFPN6_08215</name>
</gene>
<name>A0ABW0D4Z0_STRFI</name>
<dbReference type="Gene3D" id="3.40.50.10320">
    <property type="entry name" value="LmbE-like"/>
    <property type="match status" value="1"/>
</dbReference>
<keyword evidence="2" id="KW-0378">Hydrolase</keyword>
<proteinExistence type="predicted"/>
<comment type="caution">
    <text evidence="2">The sequence shown here is derived from an EMBL/GenBank/DDBJ whole genome shotgun (WGS) entry which is preliminary data.</text>
</comment>
<dbReference type="GO" id="GO:0016787">
    <property type="term" value="F:hydrolase activity"/>
    <property type="evidence" value="ECO:0007669"/>
    <property type="project" value="UniProtKB-KW"/>
</dbReference>
<dbReference type="PANTHER" id="PTHR12993">
    <property type="entry name" value="N-ACETYLGLUCOSAMINYL-PHOSPHATIDYLINOSITOL DE-N-ACETYLASE-RELATED"/>
    <property type="match status" value="1"/>
</dbReference>
<dbReference type="EMBL" id="JBHSKL010000010">
    <property type="protein sequence ID" value="MFC5224581.1"/>
    <property type="molecule type" value="Genomic_DNA"/>
</dbReference>
<dbReference type="EC" id="3.5.1.-" evidence="2"/>
<dbReference type="SUPFAM" id="SSF102588">
    <property type="entry name" value="LmbE-like"/>
    <property type="match status" value="1"/>
</dbReference>
<sequence length="226" mass="24705">MQRTIRRLMVAVAHGDDETLGAGGTLARLADEGVEIALCVLTNDDGSRSASGQGVTDRTTAIETAAKTLGISRVSIHSFGDNRLDTVGQLELNRVFEQEVKRFGPDTLFTTSMSDLSLDHQIVSRCARVAGRPGKGTVREVRCFEVRSATDCGEASGMPPFRPSLWQPLEPHHLERKLEALRAYGAELQEWPSPRSERGTRALAEYRGSQVSVELAEAFELVRAVL</sequence>
<evidence type="ECO:0000313" key="2">
    <source>
        <dbReference type="EMBL" id="MFC5224581.1"/>
    </source>
</evidence>
<dbReference type="RefSeq" id="WP_309095842.1">
    <property type="nucleotide sequence ID" value="NZ_BAAASS010000025.1"/>
</dbReference>
<dbReference type="Pfam" id="PF02585">
    <property type="entry name" value="PIG-L"/>
    <property type="match status" value="1"/>
</dbReference>
<keyword evidence="1" id="KW-0862">Zinc</keyword>
<accession>A0ABW0D4Z0</accession>
<reference evidence="3" key="1">
    <citation type="journal article" date="2019" name="Int. J. Syst. Evol. Microbiol.">
        <title>The Global Catalogue of Microorganisms (GCM) 10K type strain sequencing project: providing services to taxonomists for standard genome sequencing and annotation.</title>
        <authorList>
            <consortium name="The Broad Institute Genomics Platform"/>
            <consortium name="The Broad Institute Genome Sequencing Center for Infectious Disease"/>
            <person name="Wu L."/>
            <person name="Ma J."/>
        </authorList>
    </citation>
    <scope>NUCLEOTIDE SEQUENCE [LARGE SCALE GENOMIC DNA]</scope>
    <source>
        <strain evidence="3">CCM 8479</strain>
    </source>
</reference>
<evidence type="ECO:0000256" key="1">
    <source>
        <dbReference type="ARBA" id="ARBA00022833"/>
    </source>
</evidence>
<protein>
    <submittedName>
        <fullName evidence="2">PIG-L deacetylase family protein</fullName>
        <ecNumber evidence="2">3.5.1.-</ecNumber>
    </submittedName>
</protein>
<keyword evidence="3" id="KW-1185">Reference proteome</keyword>
<dbReference type="PANTHER" id="PTHR12993:SF11">
    <property type="entry name" value="N-ACETYLGLUCOSAMINYL-PHOSPHATIDYLINOSITOL DE-N-ACETYLASE"/>
    <property type="match status" value="1"/>
</dbReference>
<dbReference type="InterPro" id="IPR003737">
    <property type="entry name" value="GlcNAc_PI_deacetylase-related"/>
</dbReference>
<organism evidence="2 3">
    <name type="scientific">Streptomyces fimbriatus</name>
    <dbReference type="NCBI Taxonomy" id="68197"/>
    <lineage>
        <taxon>Bacteria</taxon>
        <taxon>Bacillati</taxon>
        <taxon>Actinomycetota</taxon>
        <taxon>Actinomycetes</taxon>
        <taxon>Kitasatosporales</taxon>
        <taxon>Streptomycetaceae</taxon>
        <taxon>Streptomyces</taxon>
    </lineage>
</organism>
<evidence type="ECO:0000313" key="3">
    <source>
        <dbReference type="Proteomes" id="UP001596156"/>
    </source>
</evidence>